<name>A0AA35NN58_SACUV</name>
<accession>A0AA35NN58</accession>
<gene>
    <name evidence="1" type="primary">SUVC15G1660</name>
    <name evidence="1" type="ORF">SUVC_15G1660</name>
</gene>
<proteinExistence type="predicted"/>
<organism evidence="1 2">
    <name type="scientific">Saccharomyces uvarum</name>
    <name type="common">Yeast</name>
    <name type="synonym">Saccharomyces bayanus var. uvarum</name>
    <dbReference type="NCBI Taxonomy" id="230603"/>
    <lineage>
        <taxon>Eukaryota</taxon>
        <taxon>Fungi</taxon>
        <taxon>Dikarya</taxon>
        <taxon>Ascomycota</taxon>
        <taxon>Saccharomycotina</taxon>
        <taxon>Saccharomycetes</taxon>
        <taxon>Saccharomycetales</taxon>
        <taxon>Saccharomycetaceae</taxon>
        <taxon>Saccharomyces</taxon>
    </lineage>
</organism>
<evidence type="ECO:0000313" key="1">
    <source>
        <dbReference type="EMBL" id="CAI4051470.1"/>
    </source>
</evidence>
<sequence>MLCDESCEVGTILLTSSFLLRILHVFDGVNNRTSVSLRENKIYKKNKKLQTQINRKIIPNLKRTRTEKNQSNNTSIPRLTNRSLFIISSACLHFITSL</sequence>
<dbReference type="Proteomes" id="UP001162090">
    <property type="component" value="Chromosome 15"/>
</dbReference>
<dbReference type="AlphaFoldDB" id="A0AA35NN58"/>
<reference evidence="1" key="1">
    <citation type="submission" date="2022-10" db="EMBL/GenBank/DDBJ databases">
        <authorList>
            <person name="Byrne P K."/>
        </authorList>
    </citation>
    <scope>NUCLEOTIDE SEQUENCE</scope>
    <source>
        <strain evidence="1">CBS7001</strain>
    </source>
</reference>
<evidence type="ECO:0000313" key="2">
    <source>
        <dbReference type="Proteomes" id="UP001162090"/>
    </source>
</evidence>
<protein>
    <submittedName>
        <fullName evidence="1">Uncharacterized protein</fullName>
    </submittedName>
</protein>
<dbReference type="EMBL" id="OX365926">
    <property type="protein sequence ID" value="CAI4051470.1"/>
    <property type="molecule type" value="Genomic_DNA"/>
</dbReference>